<feature type="non-terminal residue" evidence="1">
    <location>
        <position position="1"/>
    </location>
</feature>
<sequence>EAKQRVHLPYHILSDEKLEFAITIKLSLFEWQGRQLVKILALAIQDGQIEKVWYPVFPPNKNALELVK</sequence>
<proteinExistence type="predicted"/>
<gene>
    <name evidence="1" type="ORF">K469DRAFT_602435</name>
</gene>
<keyword evidence="2" id="KW-1185">Reference proteome</keyword>
<dbReference type="OrthoDB" id="338622at2759"/>
<name>A0A6A6DHC0_9PEZI</name>
<accession>A0A6A6DHC0</accession>
<evidence type="ECO:0000313" key="1">
    <source>
        <dbReference type="EMBL" id="KAF2177649.1"/>
    </source>
</evidence>
<reference evidence="1" key="1">
    <citation type="journal article" date="2020" name="Stud. Mycol.">
        <title>101 Dothideomycetes genomes: a test case for predicting lifestyles and emergence of pathogens.</title>
        <authorList>
            <person name="Haridas S."/>
            <person name="Albert R."/>
            <person name="Binder M."/>
            <person name="Bloem J."/>
            <person name="Labutti K."/>
            <person name="Salamov A."/>
            <person name="Andreopoulos B."/>
            <person name="Baker S."/>
            <person name="Barry K."/>
            <person name="Bills G."/>
            <person name="Bluhm B."/>
            <person name="Cannon C."/>
            <person name="Castanera R."/>
            <person name="Culley D."/>
            <person name="Daum C."/>
            <person name="Ezra D."/>
            <person name="Gonzalez J."/>
            <person name="Henrissat B."/>
            <person name="Kuo A."/>
            <person name="Liang C."/>
            <person name="Lipzen A."/>
            <person name="Lutzoni F."/>
            <person name="Magnuson J."/>
            <person name="Mondo S."/>
            <person name="Nolan M."/>
            <person name="Ohm R."/>
            <person name="Pangilinan J."/>
            <person name="Park H.-J."/>
            <person name="Ramirez L."/>
            <person name="Alfaro M."/>
            <person name="Sun H."/>
            <person name="Tritt A."/>
            <person name="Yoshinaga Y."/>
            <person name="Zwiers L.-H."/>
            <person name="Turgeon B."/>
            <person name="Goodwin S."/>
            <person name="Spatafora J."/>
            <person name="Crous P."/>
            <person name="Grigoriev I."/>
        </authorList>
    </citation>
    <scope>NUCLEOTIDE SEQUENCE</scope>
    <source>
        <strain evidence="1">CBS 207.26</strain>
    </source>
</reference>
<protein>
    <submittedName>
        <fullName evidence="1">Uncharacterized protein</fullName>
    </submittedName>
</protein>
<dbReference type="Proteomes" id="UP000800200">
    <property type="component" value="Unassembled WGS sequence"/>
</dbReference>
<evidence type="ECO:0000313" key="2">
    <source>
        <dbReference type="Proteomes" id="UP000800200"/>
    </source>
</evidence>
<dbReference type="EMBL" id="ML994685">
    <property type="protein sequence ID" value="KAF2177649.1"/>
    <property type="molecule type" value="Genomic_DNA"/>
</dbReference>
<dbReference type="AlphaFoldDB" id="A0A6A6DHC0"/>
<organism evidence="1 2">
    <name type="scientific">Zopfia rhizophila CBS 207.26</name>
    <dbReference type="NCBI Taxonomy" id="1314779"/>
    <lineage>
        <taxon>Eukaryota</taxon>
        <taxon>Fungi</taxon>
        <taxon>Dikarya</taxon>
        <taxon>Ascomycota</taxon>
        <taxon>Pezizomycotina</taxon>
        <taxon>Dothideomycetes</taxon>
        <taxon>Dothideomycetes incertae sedis</taxon>
        <taxon>Zopfiaceae</taxon>
        <taxon>Zopfia</taxon>
    </lineage>
</organism>